<comment type="subunit">
    <text evidence="4 6">Monomer.</text>
</comment>
<dbReference type="SUPFAM" id="SSF54364">
    <property type="entry name" value="Translation initiation factor IF3, N-terminal domain"/>
    <property type="match status" value="1"/>
</dbReference>
<dbReference type="SUPFAM" id="SSF55200">
    <property type="entry name" value="Translation initiation factor IF3, C-terminal domain"/>
    <property type="match status" value="1"/>
</dbReference>
<evidence type="ECO:0000256" key="2">
    <source>
        <dbReference type="ARBA" id="ARBA00022540"/>
    </source>
</evidence>
<proteinExistence type="inferred from homology"/>
<dbReference type="Gene3D" id="3.10.20.80">
    <property type="entry name" value="Translation initiation factor 3 (IF-3), N-terminal domain"/>
    <property type="match status" value="1"/>
</dbReference>
<dbReference type="InterPro" id="IPR019815">
    <property type="entry name" value="Translation_initiation_fac_3_C"/>
</dbReference>
<dbReference type="Proteomes" id="UP001484239">
    <property type="component" value="Unassembled WGS sequence"/>
</dbReference>
<comment type="caution">
    <text evidence="9">The sequence shown here is derived from an EMBL/GenBank/DDBJ whole genome shotgun (WGS) entry which is preliminary data.</text>
</comment>
<evidence type="ECO:0000256" key="4">
    <source>
        <dbReference type="HAMAP-Rule" id="MF_00080"/>
    </source>
</evidence>
<dbReference type="HAMAP" id="MF_00080">
    <property type="entry name" value="IF_3"/>
    <property type="match status" value="1"/>
</dbReference>
<dbReference type="InterPro" id="IPR019814">
    <property type="entry name" value="Translation_initiation_fac_3_N"/>
</dbReference>
<comment type="subcellular location">
    <subcellularLocation>
        <location evidence="4 6">Cytoplasm</location>
    </subcellularLocation>
</comment>
<keyword evidence="4" id="KW-0963">Cytoplasm</keyword>
<comment type="similarity">
    <text evidence="1 4 6">Belongs to the IF-3 family.</text>
</comment>
<dbReference type="Gene3D" id="3.30.110.10">
    <property type="entry name" value="Translation initiation factor 3 (IF-3), C-terminal domain"/>
    <property type="match status" value="1"/>
</dbReference>
<comment type="function">
    <text evidence="4 6">IF-3 binds to the 30S ribosomal subunit and shifts the equilibrium between 70S ribosomes and their 50S and 30S subunits in favor of the free subunits, thus enhancing the availability of 30S subunits on which protein synthesis initiation begins.</text>
</comment>
<dbReference type="PROSITE" id="PS00938">
    <property type="entry name" value="IF3"/>
    <property type="match status" value="1"/>
</dbReference>
<evidence type="ECO:0000256" key="6">
    <source>
        <dbReference type="RuleBase" id="RU000646"/>
    </source>
</evidence>
<sequence length="172" mass="19700">MSEKRVRVNDQIRISPIRLIGGSGEQIGIVSLDQARERAEETGLDLVEVAPDARPPVVKLMDYGKYRYEEARAAREAKKKQHTVQIKEVKFRPGIEDHDYAFKTRHARRFLEEGNKVKLTMRFRGRQVTHSELGREVLLRVVQDLQDVGAPEGHPSFEGRVMTLMLGPLKSR</sequence>
<dbReference type="InterPro" id="IPR036787">
    <property type="entry name" value="T_IF-3_N_sf"/>
</dbReference>
<keyword evidence="2 4" id="KW-0396">Initiation factor</keyword>
<evidence type="ECO:0000256" key="3">
    <source>
        <dbReference type="ARBA" id="ARBA00022917"/>
    </source>
</evidence>
<name>A0ABU9E6Q0_9BACT</name>
<evidence type="ECO:0000313" key="10">
    <source>
        <dbReference type="Proteomes" id="UP001484239"/>
    </source>
</evidence>
<feature type="domain" description="Translation initiation factor 3 C-terminal" evidence="7">
    <location>
        <begin position="84"/>
        <end position="168"/>
    </location>
</feature>
<gene>
    <name evidence="4 9" type="primary">infC</name>
    <name evidence="9" type="ORF">WI372_05470</name>
</gene>
<accession>A0ABU9E6Q0</accession>
<dbReference type="PANTHER" id="PTHR10938">
    <property type="entry name" value="TRANSLATION INITIATION FACTOR IF-3"/>
    <property type="match status" value="1"/>
</dbReference>
<dbReference type="InterPro" id="IPR019813">
    <property type="entry name" value="Translation_initiation_fac3_CS"/>
</dbReference>
<organism evidence="9 10">
    <name type="scientific">Gaopeijia maritima</name>
    <dbReference type="NCBI Taxonomy" id="3119007"/>
    <lineage>
        <taxon>Bacteria</taxon>
        <taxon>Pseudomonadati</taxon>
        <taxon>Gemmatimonadota</taxon>
        <taxon>Longimicrobiia</taxon>
        <taxon>Gaopeijiales</taxon>
        <taxon>Gaopeijiaceae</taxon>
        <taxon>Gaopeijia</taxon>
    </lineage>
</organism>
<evidence type="ECO:0000313" key="9">
    <source>
        <dbReference type="EMBL" id="MEK9500417.1"/>
    </source>
</evidence>
<keyword evidence="3 4" id="KW-0648">Protein biosynthesis</keyword>
<dbReference type="Pfam" id="PF05198">
    <property type="entry name" value="IF3_N"/>
    <property type="match status" value="1"/>
</dbReference>
<dbReference type="Pfam" id="PF00707">
    <property type="entry name" value="IF3_C"/>
    <property type="match status" value="1"/>
</dbReference>
<feature type="domain" description="Translation initiation factor 3 N-terminal" evidence="8">
    <location>
        <begin position="8"/>
        <end position="77"/>
    </location>
</feature>
<protein>
    <recommendedName>
        <fullName evidence="4 5">Translation initiation factor IF-3</fullName>
    </recommendedName>
</protein>
<evidence type="ECO:0000256" key="1">
    <source>
        <dbReference type="ARBA" id="ARBA00005439"/>
    </source>
</evidence>
<keyword evidence="10" id="KW-1185">Reference proteome</keyword>
<dbReference type="EMBL" id="JBBHLI010000002">
    <property type="protein sequence ID" value="MEK9500417.1"/>
    <property type="molecule type" value="Genomic_DNA"/>
</dbReference>
<dbReference type="InterPro" id="IPR001288">
    <property type="entry name" value="Translation_initiation_fac_3"/>
</dbReference>
<dbReference type="NCBIfam" id="TIGR00168">
    <property type="entry name" value="infC"/>
    <property type="match status" value="1"/>
</dbReference>
<dbReference type="GO" id="GO:0003743">
    <property type="term" value="F:translation initiation factor activity"/>
    <property type="evidence" value="ECO:0007669"/>
    <property type="project" value="UniProtKB-KW"/>
</dbReference>
<dbReference type="PANTHER" id="PTHR10938:SF0">
    <property type="entry name" value="TRANSLATION INITIATION FACTOR IF-3, MITOCHONDRIAL"/>
    <property type="match status" value="1"/>
</dbReference>
<reference evidence="9 10" key="1">
    <citation type="submission" date="2024-02" db="EMBL/GenBank/DDBJ databases">
        <title>A novel Gemmatimonadota bacterium.</title>
        <authorList>
            <person name="Du Z.-J."/>
            <person name="Ye Y.-Q."/>
        </authorList>
    </citation>
    <scope>NUCLEOTIDE SEQUENCE [LARGE SCALE GENOMIC DNA]</scope>
    <source>
        <strain evidence="9 10">DH-20</strain>
    </source>
</reference>
<dbReference type="InterPro" id="IPR036788">
    <property type="entry name" value="T_IF-3_C_sf"/>
</dbReference>
<evidence type="ECO:0000259" key="7">
    <source>
        <dbReference type="Pfam" id="PF00707"/>
    </source>
</evidence>
<evidence type="ECO:0000259" key="8">
    <source>
        <dbReference type="Pfam" id="PF05198"/>
    </source>
</evidence>
<evidence type="ECO:0000256" key="5">
    <source>
        <dbReference type="NCBIfam" id="TIGR00168"/>
    </source>
</evidence>